<dbReference type="EMBL" id="VSRR010068332">
    <property type="protein sequence ID" value="MPC85393.1"/>
    <property type="molecule type" value="Genomic_DNA"/>
</dbReference>
<evidence type="ECO:0000313" key="2">
    <source>
        <dbReference type="Proteomes" id="UP000324222"/>
    </source>
</evidence>
<dbReference type="Proteomes" id="UP000324222">
    <property type="component" value="Unassembled WGS sequence"/>
</dbReference>
<dbReference type="AlphaFoldDB" id="A0A5B7ISP9"/>
<keyword evidence="2" id="KW-1185">Reference proteome</keyword>
<sequence length="65" mass="7624">MADVEQFPYTHVTDSSSLHSINPISKYFQCQYFHNITTDEVEWFLSNAHMIQHFIRYVSPSISGQ</sequence>
<evidence type="ECO:0000313" key="1">
    <source>
        <dbReference type="EMBL" id="MPC85393.1"/>
    </source>
</evidence>
<proteinExistence type="predicted"/>
<accession>A0A5B7ISP9</accession>
<reference evidence="1 2" key="1">
    <citation type="submission" date="2019-05" db="EMBL/GenBank/DDBJ databases">
        <title>Another draft genome of Portunus trituberculatus and its Hox gene families provides insights of decapod evolution.</title>
        <authorList>
            <person name="Jeong J.-H."/>
            <person name="Song I."/>
            <person name="Kim S."/>
            <person name="Choi T."/>
            <person name="Kim D."/>
            <person name="Ryu S."/>
            <person name="Kim W."/>
        </authorList>
    </citation>
    <scope>NUCLEOTIDE SEQUENCE [LARGE SCALE GENOMIC DNA]</scope>
    <source>
        <tissue evidence="1">Muscle</tissue>
    </source>
</reference>
<gene>
    <name evidence="1" type="ORF">E2C01_080165</name>
</gene>
<protein>
    <submittedName>
        <fullName evidence="1">Uncharacterized protein</fullName>
    </submittedName>
</protein>
<comment type="caution">
    <text evidence="1">The sequence shown here is derived from an EMBL/GenBank/DDBJ whole genome shotgun (WGS) entry which is preliminary data.</text>
</comment>
<name>A0A5B7ISP9_PORTR</name>
<organism evidence="1 2">
    <name type="scientific">Portunus trituberculatus</name>
    <name type="common">Swimming crab</name>
    <name type="synonym">Neptunus trituberculatus</name>
    <dbReference type="NCBI Taxonomy" id="210409"/>
    <lineage>
        <taxon>Eukaryota</taxon>
        <taxon>Metazoa</taxon>
        <taxon>Ecdysozoa</taxon>
        <taxon>Arthropoda</taxon>
        <taxon>Crustacea</taxon>
        <taxon>Multicrustacea</taxon>
        <taxon>Malacostraca</taxon>
        <taxon>Eumalacostraca</taxon>
        <taxon>Eucarida</taxon>
        <taxon>Decapoda</taxon>
        <taxon>Pleocyemata</taxon>
        <taxon>Brachyura</taxon>
        <taxon>Eubrachyura</taxon>
        <taxon>Portunoidea</taxon>
        <taxon>Portunidae</taxon>
        <taxon>Portuninae</taxon>
        <taxon>Portunus</taxon>
    </lineage>
</organism>